<comment type="caution">
    <text evidence="18">The sequence shown here is derived from an EMBL/GenBank/DDBJ whole genome shotgun (WGS) entry which is preliminary data.</text>
</comment>
<dbReference type="Pfam" id="PF05221">
    <property type="entry name" value="AdoHcyase"/>
    <property type="match status" value="1"/>
</dbReference>
<keyword evidence="6 12" id="KW-0554">One-carbon metabolism</keyword>
<dbReference type="InterPro" id="IPR003879">
    <property type="entry name" value="Butyrophylin_SPRY"/>
</dbReference>
<dbReference type="InterPro" id="IPR006574">
    <property type="entry name" value="PRY"/>
</dbReference>
<feature type="region of interest" description="Disordered" evidence="15">
    <location>
        <begin position="1"/>
        <end position="26"/>
    </location>
</feature>
<evidence type="ECO:0000256" key="1">
    <source>
        <dbReference type="ARBA" id="ARBA00004496"/>
    </source>
</evidence>
<dbReference type="InterPro" id="IPR000315">
    <property type="entry name" value="Znf_B-box"/>
</dbReference>
<dbReference type="PANTHER" id="PTHR13239">
    <property type="entry name" value="PROTEIN REQUIRED FOR HYPHAL ANASTOMOSIS HAM-2"/>
    <property type="match status" value="1"/>
</dbReference>
<evidence type="ECO:0000256" key="13">
    <source>
        <dbReference type="RuleBase" id="RU004166"/>
    </source>
</evidence>
<keyword evidence="8" id="KW-0862">Zinc</keyword>
<dbReference type="SUPFAM" id="SSF51735">
    <property type="entry name" value="NAD(P)-binding Rossmann-fold domains"/>
    <property type="match status" value="1"/>
</dbReference>
<protein>
    <recommendedName>
        <fullName evidence="12">Adenosylhomocysteinase</fullName>
        <ecNumber evidence="12">3.13.2.1</ecNumber>
    </recommendedName>
</protein>
<feature type="region of interest" description="Disordered" evidence="15">
    <location>
        <begin position="1637"/>
        <end position="1679"/>
    </location>
</feature>
<keyword evidence="4" id="KW-0963">Cytoplasm</keyword>
<dbReference type="InterPro" id="IPR015878">
    <property type="entry name" value="Ado_hCys_hydrolase_NAD-bd"/>
</dbReference>
<name>A0AAV1N906_SCOSC</name>
<dbReference type="InterPro" id="IPR021819">
    <property type="entry name" value="Far11/STRP_C"/>
</dbReference>
<evidence type="ECO:0000256" key="15">
    <source>
        <dbReference type="SAM" id="MobiDB-lite"/>
    </source>
</evidence>
<dbReference type="PROSITE" id="PS50188">
    <property type="entry name" value="B302_SPRY"/>
    <property type="match status" value="1"/>
</dbReference>
<keyword evidence="19" id="KW-1185">Reference proteome</keyword>
<comment type="cofactor">
    <cofactor evidence="12">
        <name>NAD(+)</name>
        <dbReference type="ChEBI" id="CHEBI:57540"/>
    </cofactor>
    <text evidence="12">Binds 1 NAD(+) per subunit.</text>
</comment>
<dbReference type="FunFam" id="3.40.50.720:FF:000035">
    <property type="entry name" value="Adenosylhomocysteinase"/>
    <property type="match status" value="1"/>
</dbReference>
<dbReference type="FunFam" id="3.40.50.1480:FF:000009">
    <property type="entry name" value="Adenosylhomocysteinase like 2"/>
    <property type="match status" value="1"/>
</dbReference>
<dbReference type="GO" id="GO:0005829">
    <property type="term" value="C:cytosol"/>
    <property type="evidence" value="ECO:0007669"/>
    <property type="project" value="TreeGrafter"/>
</dbReference>
<evidence type="ECO:0000259" key="17">
    <source>
        <dbReference type="PROSITE" id="PS50188"/>
    </source>
</evidence>
<feature type="region of interest" description="Disordered" evidence="15">
    <location>
        <begin position="875"/>
        <end position="944"/>
    </location>
</feature>
<dbReference type="Gene3D" id="3.40.50.720">
    <property type="entry name" value="NAD(P)-binding Rossmann-like Domain"/>
    <property type="match status" value="1"/>
</dbReference>
<dbReference type="InterPro" id="IPR000043">
    <property type="entry name" value="Adenosylhomocysteinase-like"/>
</dbReference>
<dbReference type="GO" id="GO:0007010">
    <property type="term" value="P:cytoskeleton organization"/>
    <property type="evidence" value="ECO:0007669"/>
    <property type="project" value="TreeGrafter"/>
</dbReference>
<dbReference type="Pfam" id="PF07923">
    <property type="entry name" value="N1221"/>
    <property type="match status" value="1"/>
</dbReference>
<dbReference type="FunFam" id="3.40.50.1480:FF:000002">
    <property type="entry name" value="Adenosylhomocysteinase"/>
    <property type="match status" value="1"/>
</dbReference>
<dbReference type="Pfam" id="PF13765">
    <property type="entry name" value="PRY"/>
    <property type="match status" value="1"/>
</dbReference>
<dbReference type="GO" id="GO:0008270">
    <property type="term" value="F:zinc ion binding"/>
    <property type="evidence" value="ECO:0007669"/>
    <property type="project" value="UniProtKB-KW"/>
</dbReference>
<feature type="compositionally biased region" description="Basic and acidic residues" evidence="15">
    <location>
        <begin position="586"/>
        <end position="599"/>
    </location>
</feature>
<dbReference type="GO" id="GO:0004013">
    <property type="term" value="F:adenosylhomocysteinase activity"/>
    <property type="evidence" value="ECO:0007669"/>
    <property type="project" value="UniProtKB-EC"/>
</dbReference>
<feature type="region of interest" description="Disordered" evidence="15">
    <location>
        <begin position="69"/>
        <end position="122"/>
    </location>
</feature>
<evidence type="ECO:0000256" key="6">
    <source>
        <dbReference type="ARBA" id="ARBA00022563"/>
    </source>
</evidence>
<accession>A0AAV1N906</accession>
<evidence type="ECO:0000256" key="4">
    <source>
        <dbReference type="ARBA" id="ARBA00022490"/>
    </source>
</evidence>
<dbReference type="InterPro" id="IPR043136">
    <property type="entry name" value="B30.2/SPRY_sf"/>
</dbReference>
<dbReference type="SMART" id="SM00449">
    <property type="entry name" value="SPRY"/>
    <property type="match status" value="1"/>
</dbReference>
<comment type="pathway">
    <text evidence="12">Amino-acid biosynthesis; L-homocysteine biosynthesis; L-homocysteine from S-adenosyl-L-homocysteine: step 1/1.</text>
</comment>
<keyword evidence="9 12" id="KW-0520">NAD</keyword>
<dbReference type="InterPro" id="IPR001870">
    <property type="entry name" value="B30.2/SPRY"/>
</dbReference>
<dbReference type="Pfam" id="PF00643">
    <property type="entry name" value="zf-B_box"/>
    <property type="match status" value="1"/>
</dbReference>
<dbReference type="EC" id="3.13.2.1" evidence="12"/>
<reference evidence="18 19" key="1">
    <citation type="submission" date="2024-01" db="EMBL/GenBank/DDBJ databases">
        <authorList>
            <person name="Alioto T."/>
            <person name="Alioto T."/>
            <person name="Gomez Garrido J."/>
        </authorList>
    </citation>
    <scope>NUCLEOTIDE SEQUENCE [LARGE SCALE GENOMIC DNA]</scope>
</reference>
<dbReference type="SUPFAM" id="SSF49899">
    <property type="entry name" value="Concanavalin A-like lectins/glucanases"/>
    <property type="match status" value="1"/>
</dbReference>
<keyword evidence="5" id="KW-0597">Phosphoprotein</keyword>
<dbReference type="PROSITE" id="PS50119">
    <property type="entry name" value="ZF_BBOX"/>
    <property type="match status" value="1"/>
</dbReference>
<dbReference type="Pfam" id="PF00670">
    <property type="entry name" value="AdoHcyase_NAD"/>
    <property type="match status" value="1"/>
</dbReference>
<dbReference type="SUPFAM" id="SSF57845">
    <property type="entry name" value="B-box zinc-binding domain"/>
    <property type="match status" value="1"/>
</dbReference>
<evidence type="ECO:0000256" key="8">
    <source>
        <dbReference type="ARBA" id="ARBA00022833"/>
    </source>
</evidence>
<dbReference type="SMART" id="SM00997">
    <property type="entry name" value="AdoHcyase_NAD"/>
    <property type="match status" value="1"/>
</dbReference>
<dbReference type="SMART" id="SM00589">
    <property type="entry name" value="PRY"/>
    <property type="match status" value="1"/>
</dbReference>
<dbReference type="CDD" id="cd00401">
    <property type="entry name" value="SAHH"/>
    <property type="match status" value="1"/>
</dbReference>
<evidence type="ECO:0000259" key="16">
    <source>
        <dbReference type="PROSITE" id="PS50119"/>
    </source>
</evidence>
<dbReference type="Gene3D" id="3.30.160.60">
    <property type="entry name" value="Classic Zinc Finger"/>
    <property type="match status" value="1"/>
</dbReference>
<dbReference type="FunFam" id="3.40.50.1480:FF:000007">
    <property type="entry name" value="Adenosylhomocysteinase"/>
    <property type="match status" value="1"/>
</dbReference>
<feature type="domain" description="B box-type" evidence="16">
    <location>
        <begin position="1423"/>
        <end position="1463"/>
    </location>
</feature>
<evidence type="ECO:0000256" key="5">
    <source>
        <dbReference type="ARBA" id="ARBA00022553"/>
    </source>
</evidence>
<dbReference type="Gene3D" id="3.40.50.1480">
    <property type="entry name" value="Adenosylhomocysteinase-like"/>
    <property type="match status" value="3"/>
</dbReference>
<evidence type="ECO:0000313" key="19">
    <source>
        <dbReference type="Proteomes" id="UP001314229"/>
    </source>
</evidence>
<feature type="compositionally biased region" description="Acidic residues" evidence="15">
    <location>
        <begin position="917"/>
        <end position="931"/>
    </location>
</feature>
<evidence type="ECO:0000256" key="14">
    <source>
        <dbReference type="SAM" id="Coils"/>
    </source>
</evidence>
<dbReference type="InterPro" id="IPR036291">
    <property type="entry name" value="NAD(P)-bd_dom_sf"/>
</dbReference>
<gene>
    <name evidence="18" type="ORF">FSCOSCO3_A016807</name>
</gene>
<dbReference type="CDD" id="cd16040">
    <property type="entry name" value="SPRY_PRY_SNTX"/>
    <property type="match status" value="1"/>
</dbReference>
<dbReference type="SMART" id="SM00336">
    <property type="entry name" value="BBOX"/>
    <property type="match status" value="1"/>
</dbReference>
<dbReference type="Pfam" id="PF00622">
    <property type="entry name" value="SPRY"/>
    <property type="match status" value="1"/>
</dbReference>
<keyword evidence="7 11" id="KW-0863">Zinc-finger</keyword>
<feature type="domain" description="B30.2/SPRY" evidence="17">
    <location>
        <begin position="1677"/>
        <end position="1873"/>
    </location>
</feature>
<dbReference type="PRINTS" id="PR01407">
    <property type="entry name" value="BUTYPHLNCDUF"/>
</dbReference>
<dbReference type="NCBIfam" id="NF004005">
    <property type="entry name" value="PRK05476.2-3"/>
    <property type="match status" value="1"/>
</dbReference>
<organism evidence="18 19">
    <name type="scientific">Scomber scombrus</name>
    <name type="common">Atlantic mackerel</name>
    <name type="synonym">Scomber vernalis</name>
    <dbReference type="NCBI Taxonomy" id="13677"/>
    <lineage>
        <taxon>Eukaryota</taxon>
        <taxon>Metazoa</taxon>
        <taxon>Chordata</taxon>
        <taxon>Craniata</taxon>
        <taxon>Vertebrata</taxon>
        <taxon>Euteleostomi</taxon>
        <taxon>Actinopterygii</taxon>
        <taxon>Neopterygii</taxon>
        <taxon>Teleostei</taxon>
        <taxon>Neoteleostei</taxon>
        <taxon>Acanthomorphata</taxon>
        <taxon>Pelagiaria</taxon>
        <taxon>Scombriformes</taxon>
        <taxon>Scombridae</taxon>
        <taxon>Scomber</taxon>
    </lineage>
</organism>
<dbReference type="InterPro" id="IPR058030">
    <property type="entry name" value="TRIM8/14/16/25/29/45/65_CC"/>
</dbReference>
<dbReference type="InterPro" id="IPR020082">
    <property type="entry name" value="S-Ado-L-homoCys_hydrolase_CS"/>
</dbReference>
<dbReference type="Proteomes" id="UP001314229">
    <property type="component" value="Unassembled WGS sequence"/>
</dbReference>
<comment type="catalytic activity">
    <reaction evidence="12">
        <text>S-adenosyl-L-homocysteine + H2O = L-homocysteine + adenosine</text>
        <dbReference type="Rhea" id="RHEA:21708"/>
        <dbReference type="ChEBI" id="CHEBI:15377"/>
        <dbReference type="ChEBI" id="CHEBI:16335"/>
        <dbReference type="ChEBI" id="CHEBI:57856"/>
        <dbReference type="ChEBI" id="CHEBI:58199"/>
        <dbReference type="EC" id="3.13.2.1"/>
    </reaction>
</comment>
<feature type="region of interest" description="Disordered" evidence="15">
    <location>
        <begin position="581"/>
        <end position="605"/>
    </location>
</feature>
<dbReference type="Gene3D" id="2.60.120.920">
    <property type="match status" value="1"/>
</dbReference>
<dbReference type="InterPro" id="IPR042172">
    <property type="entry name" value="Adenosylhomocyst_ase-like_sf"/>
</dbReference>
<dbReference type="InterPro" id="IPR012486">
    <property type="entry name" value="Far11/STRP_N"/>
</dbReference>
<dbReference type="InterPro" id="IPR003877">
    <property type="entry name" value="SPRY_dom"/>
</dbReference>
<evidence type="ECO:0000256" key="12">
    <source>
        <dbReference type="RuleBase" id="RU000548"/>
    </source>
</evidence>
<keyword evidence="7 11" id="KW-0479">Metal-binding</keyword>
<feature type="coiled-coil region" evidence="14">
    <location>
        <begin position="1478"/>
        <end position="1512"/>
    </location>
</feature>
<feature type="compositionally biased region" description="Polar residues" evidence="15">
    <location>
        <begin position="1664"/>
        <end position="1679"/>
    </location>
</feature>
<evidence type="ECO:0000256" key="2">
    <source>
        <dbReference type="ARBA" id="ARBA00007062"/>
    </source>
</evidence>
<dbReference type="GO" id="GO:0006730">
    <property type="term" value="P:one-carbon metabolic process"/>
    <property type="evidence" value="ECO:0007669"/>
    <property type="project" value="UniProtKB-KW"/>
</dbReference>
<evidence type="ECO:0000313" key="18">
    <source>
        <dbReference type="EMBL" id="CAK6955533.1"/>
    </source>
</evidence>
<dbReference type="Pfam" id="PF11882">
    <property type="entry name" value="DUF3402"/>
    <property type="match status" value="1"/>
</dbReference>
<dbReference type="SMART" id="SM01293">
    <property type="entry name" value="DUF3402"/>
    <property type="match status" value="1"/>
</dbReference>
<feature type="compositionally biased region" description="Low complexity" evidence="15">
    <location>
        <begin position="84"/>
        <end position="103"/>
    </location>
</feature>
<evidence type="ECO:0000256" key="3">
    <source>
        <dbReference type="ARBA" id="ARBA00007122"/>
    </source>
</evidence>
<dbReference type="PROSITE" id="PS00739">
    <property type="entry name" value="ADOHCYASE_2"/>
    <property type="match status" value="1"/>
</dbReference>
<dbReference type="SMART" id="SM00996">
    <property type="entry name" value="AdoHcyase"/>
    <property type="match status" value="1"/>
</dbReference>
<evidence type="ECO:0000256" key="7">
    <source>
        <dbReference type="ARBA" id="ARBA00022771"/>
    </source>
</evidence>
<keyword evidence="14" id="KW-0175">Coiled coil</keyword>
<feature type="compositionally biased region" description="Basic and acidic residues" evidence="15">
    <location>
        <begin position="895"/>
        <end position="916"/>
    </location>
</feature>
<dbReference type="InterPro" id="IPR040185">
    <property type="entry name" value="Far11/STRP"/>
</dbReference>
<dbReference type="SMART" id="SM01292">
    <property type="entry name" value="N1221"/>
    <property type="match status" value="1"/>
</dbReference>
<dbReference type="EMBL" id="CAWUFR010000022">
    <property type="protein sequence ID" value="CAK6955533.1"/>
    <property type="molecule type" value="Genomic_DNA"/>
</dbReference>
<dbReference type="InterPro" id="IPR013320">
    <property type="entry name" value="ConA-like_dom_sf"/>
</dbReference>
<dbReference type="NCBIfam" id="TIGR00936">
    <property type="entry name" value="ahcY"/>
    <property type="match status" value="1"/>
</dbReference>
<proteinExistence type="inferred from homology"/>
<dbReference type="SUPFAM" id="SSF52283">
    <property type="entry name" value="Formate/glycerate dehydrogenase catalytic domain-like"/>
    <property type="match status" value="1"/>
</dbReference>
<sequence>MSEPAGEAKLEVKQASKEVKESENVAEKYSAMTVSKNSEMTMGELSTAFSAVPTHKPVKKQIQFVEEKQEFSRFPTKAGRRSLSRSVSQSSTDSYSSAASYTDSSDDETSPRDKTQVNSKGSSDFCVKNIKQAEFGRREIEIAEQDMSALISLRKRAQSEKPLAGAKIVGCTHITAQTAVLIETLVALGAQCRWTACNIYSTQNEVAAALSELGVAVFAWKGESEDDFWWCIDRCVNNEGWQPNMILDDGGDLTHWMYKKYPNVFKKIRGIVEESVTGVHRLYQLSKAGKLCVPAMNVNDSVTKQKFDNLYCCRESILDGLKRTTDVMFGGKQVVVCGYGEVGKGCCAALKALGSIVYVTEIDPICALQACMDGFRVVKLNEVIRQVDVIITCTGNKNVVCRDQLDRMKNGSIVCNMGHSNTEIDVASLRTPELTWERVRSQVDHVIWPDGKRVILLAEGRLLNLSCSTVPTFVLSITATTQALALIELYNAPEGRYKQDVYLLPKKMDEYVASLHLATFDAHLTELSDEQAKYLGLNKNGPFKPNYYRPGLVSREDTAAINMDVGGNGGGLPVNNKQRAMLPNKSRGEFTRNPRKDSEGLSESPDLEFEYADTDKWAAELSELYSYTEGPEFALNRKCFEEEFRAQVSDKKWTELDAAQHRAHAMRMLDGLEVIAREKRLKVARAILYMAQGTFGECSSEAEVQHWMRYNVFLLLDVGTFSALVELLNMEIDNSAACSSAVRKPAISLADSTDLRVLLNIMYLMVETIQQEDPADRPEWRVIRETVRAELGSPLFNNEPISVMLFGMVTKFCSGHAPHFPMKKVLLLLWKSILFTLGGFEQLQSIKVHKRVELGLPPLPEDSIRVIRSMRAASPPASASDLIEQQQKRARREHKALIKQDNLDAFNEKDPYKADDAREDEDDNDDNDNSIEAETFPLERDEVMPPPIPHPPSERVSFPKGLPWAPKVREKDIENFLESSRSKFIGYTLGNDTDTVVGLPRPIHESIKTLKQHKYVSIAEIQISKEEEFQKTPLSGGEEEVEMCSTELLYQGILPSLPQYMIALLKILLAAAPTSKAKTDSINILADVLPEEMPTTVLQSMKLGVDVNRHKEIIVKAISAILLLLLKHFKLNHIYQFEYMAQHLVFANCIPLILKFFNQNIMSYITAKNSISVLDFPHCVVHELPELTAESLEAGDNNQFCWRNLFSCINLLRILNKLTKWKHSRTMMLVVFKSAPILKRALKVKQAMMQLYVLKLLKVQTKYLGRQWRKSNMKTMSAIYQKVRHRLNDDWAYGNDLDARPWDFQAEECALRANIERFNSRRYDKTHSNPDFLPVDNCLQSVLGQRVDLPEDFQMNYDLWLEREVFSKPISWEELLQPRLIKNTTLADLVGDTERCDEGSEKRKQRCSGESVKRPRSCTVSAPRGLLCWRHNKLLNVYCCTDDKIICEECASAEHGGHTLGLVVEERRRKQKELESIKTKSKQILQKQEEKRKNLRKALEQIEEEARQTDDYCESVLAGVIDCMQRHYLSVRQRIEAQEDAVGAQAQLSLHKLEQKMEEIRRRDTELDRLAQTDNDAYFLQEWPSLQHLCEEDHLHAFHEVSEDPLLPFKSIKKAVEQLGKQLEAFCDKEFVSISQTVADSPEQEESEGETEEGDMQERDEESISQSHGLSEVSNTVAEQTVEPTTRAEFLQYACELTLDPTTAHEDLLLSKEDREVRLCPQKCKSAAIRYPERFVHRRQVLCKEGLQAERCYYEIEVHGDKAEIALAYKGIDRKSRTTLSAFGGNANSWSLDRSTNYSVSHRSDSIQLTTSPSCHRIGVYLTFREGTLSFYEVSESMKFLYKVEAEFTEPLYPGFWLGEKSYIRISDLRQETEPLTL</sequence>
<comment type="function">
    <text evidence="10">Plays a role in the regulation of cell morphology and cytoskeletal organization. Required in the cortical actin filament dynamics and cell shape. Part of the striatin-interacting phosphatase and kinase (STRIPAK) complexes. STRIPAK complexes have critical roles in protein (de)phosphorylation and are regulators of multiple signaling pathways including Hippo, MAPK, nuclear receptor and cytoskeleton remodeling. Different types of STRIPAK complexes are involved in a variety of biological processes such as cell growth, differentiation, apoptosis, metabolism and immune regulation.</text>
</comment>
<comment type="similarity">
    <text evidence="3 13">Belongs to the adenosylhomocysteinase family.</text>
</comment>
<dbReference type="CDD" id="cd19769">
    <property type="entry name" value="Bbox2_TRIM16-like"/>
    <property type="match status" value="1"/>
</dbReference>
<feature type="compositionally biased region" description="Acidic residues" evidence="15">
    <location>
        <begin position="1642"/>
        <end position="1663"/>
    </location>
</feature>
<comment type="subcellular location">
    <subcellularLocation>
        <location evidence="1">Cytoplasm</location>
    </subcellularLocation>
</comment>
<dbReference type="PANTHER" id="PTHR13239:SF7">
    <property type="entry name" value="STRIATIN-INTERACTING PROTEIN 1"/>
    <property type="match status" value="1"/>
</dbReference>
<evidence type="ECO:0000256" key="11">
    <source>
        <dbReference type="PROSITE-ProRule" id="PRU00024"/>
    </source>
</evidence>
<dbReference type="PROSITE" id="PS00738">
    <property type="entry name" value="ADOHCYASE_1"/>
    <property type="match status" value="1"/>
</dbReference>
<dbReference type="Pfam" id="PF25600">
    <property type="entry name" value="TRIM_CC"/>
    <property type="match status" value="1"/>
</dbReference>
<keyword evidence="12" id="KW-0378">Hydrolase</keyword>
<feature type="coiled-coil region" evidence="14">
    <location>
        <begin position="1543"/>
        <end position="1573"/>
    </location>
</feature>
<evidence type="ECO:0000256" key="10">
    <source>
        <dbReference type="ARBA" id="ARBA00046123"/>
    </source>
</evidence>
<evidence type="ECO:0000256" key="9">
    <source>
        <dbReference type="ARBA" id="ARBA00023027"/>
    </source>
</evidence>
<comment type="similarity">
    <text evidence="2">Belongs to the STRIP family.</text>
</comment>